<dbReference type="SUPFAM" id="SSF57863">
    <property type="entry name" value="ArfGap/RecO-like zinc finger"/>
    <property type="match status" value="1"/>
</dbReference>
<protein>
    <recommendedName>
        <fullName evidence="2 7">DNA repair protein RecO</fullName>
    </recommendedName>
    <alternativeName>
        <fullName evidence="6 7">Recombination protein O</fullName>
    </alternativeName>
</protein>
<proteinExistence type="inferred from homology"/>
<dbReference type="InterPro" id="IPR003717">
    <property type="entry name" value="RecO"/>
</dbReference>
<evidence type="ECO:0000256" key="2">
    <source>
        <dbReference type="ARBA" id="ARBA00021310"/>
    </source>
</evidence>
<feature type="domain" description="DNA replication/recombination mediator RecO N-terminal" evidence="8">
    <location>
        <begin position="1"/>
        <end position="82"/>
    </location>
</feature>
<dbReference type="GO" id="GO:0006310">
    <property type="term" value="P:DNA recombination"/>
    <property type="evidence" value="ECO:0007669"/>
    <property type="project" value="UniProtKB-UniRule"/>
</dbReference>
<keyword evidence="5 7" id="KW-0234">DNA repair</keyword>
<dbReference type="InterPro" id="IPR042242">
    <property type="entry name" value="RecO_C"/>
</dbReference>
<keyword evidence="3 7" id="KW-0227">DNA damage</keyword>
<evidence type="ECO:0000256" key="6">
    <source>
        <dbReference type="ARBA" id="ARBA00033409"/>
    </source>
</evidence>
<name>A0A7V4TZS3_CALAY</name>
<evidence type="ECO:0000256" key="4">
    <source>
        <dbReference type="ARBA" id="ARBA00023172"/>
    </source>
</evidence>
<dbReference type="Pfam" id="PF11967">
    <property type="entry name" value="RecO_N"/>
    <property type="match status" value="1"/>
</dbReference>
<evidence type="ECO:0000313" key="9">
    <source>
        <dbReference type="EMBL" id="HGY54973.1"/>
    </source>
</evidence>
<evidence type="ECO:0000256" key="5">
    <source>
        <dbReference type="ARBA" id="ARBA00023204"/>
    </source>
</evidence>
<dbReference type="PANTHER" id="PTHR33991">
    <property type="entry name" value="DNA REPAIR PROTEIN RECO"/>
    <property type="match status" value="1"/>
</dbReference>
<dbReference type="InterPro" id="IPR037278">
    <property type="entry name" value="ARFGAP/RecO"/>
</dbReference>
<accession>A0A7V4TZS3</accession>
<dbReference type="PANTHER" id="PTHR33991:SF1">
    <property type="entry name" value="DNA REPAIR PROTEIN RECO"/>
    <property type="match status" value="1"/>
</dbReference>
<dbReference type="AlphaFoldDB" id="A0A7V4TZS3"/>
<dbReference type="GO" id="GO:0043590">
    <property type="term" value="C:bacterial nucleoid"/>
    <property type="evidence" value="ECO:0007669"/>
    <property type="project" value="TreeGrafter"/>
</dbReference>
<evidence type="ECO:0000256" key="3">
    <source>
        <dbReference type="ARBA" id="ARBA00022763"/>
    </source>
</evidence>
<evidence type="ECO:0000256" key="7">
    <source>
        <dbReference type="HAMAP-Rule" id="MF_00201"/>
    </source>
</evidence>
<keyword evidence="4 7" id="KW-0233">DNA recombination</keyword>
<dbReference type="NCBIfam" id="TIGR00613">
    <property type="entry name" value="reco"/>
    <property type="match status" value="1"/>
</dbReference>
<sequence>MQNQLKDKALVLHSIRWKESSKILTLFIRSKGVDKVIARSAYKPNHPFGGRLEALNLLEVVISQKQSRSLQILQEAEVLDGFPVLRKDLTRQPYALAILELIKQTLGEQHSDQIFFDFTVHIIKNLATADHPEILFIYYLLKLSSFLGFKPALHNCWECGKTDLQGTSYFSVEKGAIFCSGCGEGLELLSALHKDQLYFLQRLQTFPHKKIVDFPIPLPAGINYIALLTRFLGFHLEQPIHINALSLL</sequence>
<dbReference type="InterPro" id="IPR022572">
    <property type="entry name" value="DNA_rep/recomb_RecO_N"/>
</dbReference>
<dbReference type="GO" id="GO:0006302">
    <property type="term" value="P:double-strand break repair"/>
    <property type="evidence" value="ECO:0007669"/>
    <property type="project" value="TreeGrafter"/>
</dbReference>
<dbReference type="Pfam" id="PF02565">
    <property type="entry name" value="RecO_C"/>
    <property type="match status" value="1"/>
</dbReference>
<comment type="caution">
    <text evidence="9">The sequence shown here is derived from an EMBL/GenBank/DDBJ whole genome shotgun (WGS) entry which is preliminary data.</text>
</comment>
<comment type="similarity">
    <text evidence="1 7">Belongs to the RecO family.</text>
</comment>
<dbReference type="EMBL" id="DRQG01000037">
    <property type="protein sequence ID" value="HGY54973.1"/>
    <property type="molecule type" value="Genomic_DNA"/>
</dbReference>
<dbReference type="Gene3D" id="1.20.1440.120">
    <property type="entry name" value="Recombination protein O, C-terminal domain"/>
    <property type="match status" value="1"/>
</dbReference>
<comment type="function">
    <text evidence="7">Involved in DNA repair and RecF pathway recombination.</text>
</comment>
<dbReference type="Gene3D" id="2.40.50.140">
    <property type="entry name" value="Nucleic acid-binding proteins"/>
    <property type="match status" value="1"/>
</dbReference>
<reference evidence="9" key="1">
    <citation type="journal article" date="2020" name="mSystems">
        <title>Genome- and Community-Level Interaction Insights into Carbon Utilization and Element Cycling Functions of Hydrothermarchaeota in Hydrothermal Sediment.</title>
        <authorList>
            <person name="Zhou Z."/>
            <person name="Liu Y."/>
            <person name="Xu W."/>
            <person name="Pan J."/>
            <person name="Luo Z.H."/>
            <person name="Li M."/>
        </authorList>
    </citation>
    <scope>NUCLEOTIDE SEQUENCE [LARGE SCALE GENOMIC DNA]</scope>
    <source>
        <strain evidence="9">HyVt-577</strain>
    </source>
</reference>
<dbReference type="HAMAP" id="MF_00201">
    <property type="entry name" value="RecO"/>
    <property type="match status" value="1"/>
</dbReference>
<gene>
    <name evidence="7 9" type="primary">recO</name>
    <name evidence="9" type="ORF">ENK44_04685</name>
</gene>
<evidence type="ECO:0000256" key="1">
    <source>
        <dbReference type="ARBA" id="ARBA00007452"/>
    </source>
</evidence>
<organism evidence="9">
    <name type="scientific">Caldithrix abyssi</name>
    <dbReference type="NCBI Taxonomy" id="187145"/>
    <lineage>
        <taxon>Bacteria</taxon>
        <taxon>Pseudomonadati</taxon>
        <taxon>Calditrichota</taxon>
        <taxon>Calditrichia</taxon>
        <taxon>Calditrichales</taxon>
        <taxon>Calditrichaceae</taxon>
        <taxon>Caldithrix</taxon>
    </lineage>
</organism>
<dbReference type="InterPro" id="IPR012340">
    <property type="entry name" value="NA-bd_OB-fold"/>
</dbReference>
<evidence type="ECO:0000259" key="8">
    <source>
        <dbReference type="Pfam" id="PF11967"/>
    </source>
</evidence>
<dbReference type="SUPFAM" id="SSF50249">
    <property type="entry name" value="Nucleic acid-binding proteins"/>
    <property type="match status" value="1"/>
</dbReference>
<dbReference type="Proteomes" id="UP000885779">
    <property type="component" value="Unassembled WGS sequence"/>
</dbReference>